<evidence type="ECO:0000313" key="1">
    <source>
        <dbReference type="EnsemblMetazoa" id="Aqu2.1.06932_001"/>
    </source>
</evidence>
<reference evidence="1" key="1">
    <citation type="submission" date="2017-05" db="UniProtKB">
        <authorList>
            <consortium name="EnsemblMetazoa"/>
        </authorList>
    </citation>
    <scope>IDENTIFICATION</scope>
</reference>
<name>A0A1X7SXP9_AMPQE</name>
<dbReference type="EnsemblMetazoa" id="Aqu2.1.06932_001">
    <property type="protein sequence ID" value="Aqu2.1.06932_001"/>
    <property type="gene ID" value="Aqu2.1.06932"/>
</dbReference>
<dbReference type="AlphaFoldDB" id="A0A1X7SXP9"/>
<protein>
    <submittedName>
        <fullName evidence="1">Uncharacterized protein</fullName>
    </submittedName>
</protein>
<sequence length="143" mass="16408">MCINKDLKSAVTYPTEAYLQKTSLFMNSRVKLSKNLFNQLFPEQNSIEGVPEIIDNSSDSVKLEKDIIKMIEIIQENNLLPANLVEDCGLLNTFNGQAATLEQQYDLLHFRRIGEEANTSYINHQILRQTFAATMTIRRKKLL</sequence>
<proteinExistence type="predicted"/>
<dbReference type="OrthoDB" id="10071095at2759"/>
<accession>A0A1X7SXP9</accession>
<dbReference type="InParanoid" id="A0A1X7SXP9"/>
<organism evidence="1">
    <name type="scientific">Amphimedon queenslandica</name>
    <name type="common">Sponge</name>
    <dbReference type="NCBI Taxonomy" id="400682"/>
    <lineage>
        <taxon>Eukaryota</taxon>
        <taxon>Metazoa</taxon>
        <taxon>Porifera</taxon>
        <taxon>Demospongiae</taxon>
        <taxon>Heteroscleromorpha</taxon>
        <taxon>Haplosclerida</taxon>
        <taxon>Niphatidae</taxon>
        <taxon>Amphimedon</taxon>
    </lineage>
</organism>